<dbReference type="HOGENOM" id="CLU_006949_0_0_1"/>
<keyword evidence="4" id="KW-0677">Repeat</keyword>
<dbReference type="VEuPathDB" id="FungiDB:SJAG_04002"/>
<evidence type="ECO:0000256" key="4">
    <source>
        <dbReference type="ARBA" id="ARBA00022737"/>
    </source>
</evidence>
<feature type="domain" description="Clathrin/coatomer adaptor adaptin-like N-terminal" evidence="12">
    <location>
        <begin position="17"/>
        <end position="515"/>
    </location>
</feature>
<dbReference type="STRING" id="402676.B6K5M6"/>
<keyword evidence="2 10" id="KW-0813">Transport</keyword>
<evidence type="ECO:0000313" key="17">
    <source>
        <dbReference type="Proteomes" id="UP000001744"/>
    </source>
</evidence>
<evidence type="ECO:0000259" key="13">
    <source>
        <dbReference type="Pfam" id="PF07718"/>
    </source>
</evidence>
<evidence type="ECO:0000256" key="7">
    <source>
        <dbReference type="ARBA" id="ARBA00023034"/>
    </source>
</evidence>
<dbReference type="OrthoDB" id="10261439at2759"/>
<dbReference type="InterPro" id="IPR016024">
    <property type="entry name" value="ARM-type_fold"/>
</dbReference>
<evidence type="ECO:0000256" key="3">
    <source>
        <dbReference type="ARBA" id="ARBA00022490"/>
    </source>
</evidence>
<accession>B6K5M6</accession>
<dbReference type="Gene3D" id="1.25.10.10">
    <property type="entry name" value="Leucine-rich Repeat Variant"/>
    <property type="match status" value="1"/>
</dbReference>
<dbReference type="GO" id="GO:0030126">
    <property type="term" value="C:COPI vesicle coat"/>
    <property type="evidence" value="ECO:0000318"/>
    <property type="project" value="GO_Central"/>
</dbReference>
<protein>
    <recommendedName>
        <fullName evidence="10">Coatomer subunit beta</fullName>
    </recommendedName>
    <alternativeName>
        <fullName evidence="10">Beta-coat protein</fullName>
    </alternativeName>
</protein>
<dbReference type="OMA" id="IYKNFDW"/>
<keyword evidence="7 10" id="KW-0333">Golgi apparatus</keyword>
<evidence type="ECO:0000256" key="8">
    <source>
        <dbReference type="ARBA" id="ARBA00023136"/>
    </source>
</evidence>
<evidence type="ECO:0000313" key="15">
    <source>
        <dbReference type="EMBL" id="EEB08830.1"/>
    </source>
</evidence>
<dbReference type="GeneID" id="7051616"/>
<dbReference type="SUPFAM" id="SSF48371">
    <property type="entry name" value="ARM repeat"/>
    <property type="match status" value="1"/>
</dbReference>
<keyword evidence="5 10" id="KW-0931">ER-Golgi transport</keyword>
<feature type="domain" description="Coatomer beta subunit C-terminal" evidence="13">
    <location>
        <begin position="659"/>
        <end position="795"/>
    </location>
</feature>
<dbReference type="PANTHER" id="PTHR10635:SF0">
    <property type="entry name" value="COATOMER SUBUNIT BETA"/>
    <property type="match status" value="1"/>
</dbReference>
<dbReference type="PIRSF" id="PIRSF005727">
    <property type="entry name" value="Coatomer_beta_subunit"/>
    <property type="match status" value="1"/>
</dbReference>
<dbReference type="GO" id="GO:0005198">
    <property type="term" value="F:structural molecule activity"/>
    <property type="evidence" value="ECO:0007669"/>
    <property type="project" value="InterPro"/>
</dbReference>
<keyword evidence="6 10" id="KW-0653">Protein transport</keyword>
<feature type="domain" description="Coatomer beta subunit appendage platform" evidence="14">
    <location>
        <begin position="800"/>
        <end position="926"/>
    </location>
</feature>
<keyword evidence="9 10" id="KW-0968">Cytoplasmic vesicle</keyword>
<dbReference type="EMBL" id="KE651167">
    <property type="protein sequence ID" value="EEB08830.1"/>
    <property type="molecule type" value="Genomic_DNA"/>
</dbReference>
<gene>
    <name evidence="16" type="primary">sec26</name>
    <name evidence="15" type="ORF">SJAG_04002</name>
</gene>
<dbReference type="JaponicusDB" id="SJAG_04002">
    <property type="gene designation" value="sec26"/>
</dbReference>
<dbReference type="RefSeq" id="XP_002175123.1">
    <property type="nucleotide sequence ID" value="XM_002175087.1"/>
</dbReference>
<evidence type="ECO:0000256" key="5">
    <source>
        <dbReference type="ARBA" id="ARBA00022892"/>
    </source>
</evidence>
<dbReference type="Pfam" id="PF01602">
    <property type="entry name" value="Adaptin_N"/>
    <property type="match status" value="1"/>
</dbReference>
<keyword evidence="17" id="KW-1185">Reference proteome</keyword>
<dbReference type="InterPro" id="IPR011710">
    <property type="entry name" value="Coatomer_bsu_C"/>
</dbReference>
<reference evidence="15 17" key="1">
    <citation type="journal article" date="2011" name="Science">
        <title>Comparative functional genomics of the fission yeasts.</title>
        <authorList>
            <person name="Rhind N."/>
            <person name="Chen Z."/>
            <person name="Yassour M."/>
            <person name="Thompson D.A."/>
            <person name="Haas B.J."/>
            <person name="Habib N."/>
            <person name="Wapinski I."/>
            <person name="Roy S."/>
            <person name="Lin M.F."/>
            <person name="Heiman D.I."/>
            <person name="Young S.K."/>
            <person name="Furuya K."/>
            <person name="Guo Y."/>
            <person name="Pidoux A."/>
            <person name="Chen H.M."/>
            <person name="Robbertse B."/>
            <person name="Goldberg J.M."/>
            <person name="Aoki K."/>
            <person name="Bayne E.H."/>
            <person name="Berlin A.M."/>
            <person name="Desjardins C.A."/>
            <person name="Dobbs E."/>
            <person name="Dukaj L."/>
            <person name="Fan L."/>
            <person name="FitzGerald M.G."/>
            <person name="French C."/>
            <person name="Gujja S."/>
            <person name="Hansen K."/>
            <person name="Keifenheim D."/>
            <person name="Levin J.Z."/>
            <person name="Mosher R.A."/>
            <person name="Mueller C.A."/>
            <person name="Pfiffner J."/>
            <person name="Priest M."/>
            <person name="Russ C."/>
            <person name="Smialowska A."/>
            <person name="Swoboda P."/>
            <person name="Sykes S.M."/>
            <person name="Vaughn M."/>
            <person name="Vengrova S."/>
            <person name="Yoder R."/>
            <person name="Zeng Q."/>
            <person name="Allshire R."/>
            <person name="Baulcombe D."/>
            <person name="Birren B.W."/>
            <person name="Brown W."/>
            <person name="Ekwall K."/>
            <person name="Kellis M."/>
            <person name="Leatherwood J."/>
            <person name="Levin H."/>
            <person name="Margalit H."/>
            <person name="Martienssen R."/>
            <person name="Nieduszynski C.A."/>
            <person name="Spatafora J.W."/>
            <person name="Friedman N."/>
            <person name="Dalgaard J.Z."/>
            <person name="Baumann P."/>
            <person name="Niki H."/>
            <person name="Regev A."/>
            <person name="Nusbaum C."/>
        </authorList>
    </citation>
    <scope>NUCLEOTIDE SEQUENCE [LARGE SCALE GENOMIC DNA]</scope>
    <source>
        <strain evidence="17">yFS275 / FY16936</strain>
    </source>
</reference>
<evidence type="ECO:0000256" key="11">
    <source>
        <dbReference type="SAM" id="MobiDB-lite"/>
    </source>
</evidence>
<evidence type="ECO:0000259" key="12">
    <source>
        <dbReference type="Pfam" id="PF01602"/>
    </source>
</evidence>
<dbReference type="GO" id="GO:0006886">
    <property type="term" value="P:intracellular protein transport"/>
    <property type="evidence" value="ECO:0007669"/>
    <property type="project" value="InterPro"/>
</dbReference>
<sequence length="930" mass="104226">MSCWTLVQPDTLVDVPSTEQLKTALESKNDVVKISAMKTILRIIINGDPLSSILMHVIRYVMPSKNKELKKLLFYYWEVCPKYNSDGTMKQEMILACNSLRNELQHPNEYIRGATLRFLCKLKEPELLEPLIPTVRQCLEHRHAYVRKNAILAVLRIYQLSSQLLPDAPSLAEDFITIEQDATCKRNAFMVLCTIAPETASLYLLENKDAMLTLPAPFQLVAIEFIRKTAINDLENKSVFFSMLMDLLQASSNSVVYEAATSLMNMTFNTQVIKIAASKLLDLAIKESDNNAKIIMLERIAELVQRDKSALEDLVPELLRLLSTDDEDVCKKTLDIIMGLLSTRNVQEVLTHLQKELVKSAMNSERGEAHRRAFTDAIHSCAILFPPMASSAIQSLLNNVSEFKNESVASVVSFVKEVMEKFPDLRSPIIRKLLLCLREDGNEKIYRGVLWMIGEYCLTLSDIGVAWKALRASLGNMPVMESVLKEGKNSVEMSTDEQHKSSSSRKILPDGTYATESAITASATSASSTSDCLVRTAIVKGDHYLASILACALTKLVMRSSTLTDDSARINSMKAEAMLIIASFIRFLQSDYVQYRIDDDTLDRMMVCIRSLHVFPEVESLKEVYLQDSRLAFSKAMAEYEQRQKDENAEAFTQQIVQADDLLQIRQITKQSKEGEIHEFESDISKAAGDDIIVDADSSKLDRVVPLTGFTDPVYVEAYVKIQQFDIILDILLVNRTSNTLQNLSLELATLGNIKLVERPPVMNLGPNAFKSVQATVKVSSIDTGVIFGSVVFDGKTALESRVVILNGISINIMDYIKPVYIPESEFRSMWTEVEWENKVDIVRNEDITVHEFLHDLMKKTNMKCLTPESSLRGDCQFLSANLYARSIFGEDALMSLSIEKTTDGKILGHVRIRSKTQGVALSLGSVVAA</sequence>
<evidence type="ECO:0000256" key="2">
    <source>
        <dbReference type="ARBA" id="ARBA00022448"/>
    </source>
</evidence>
<dbReference type="InterPro" id="IPR016460">
    <property type="entry name" value="COPB1"/>
</dbReference>
<evidence type="ECO:0000256" key="1">
    <source>
        <dbReference type="ARBA" id="ARBA00004255"/>
    </source>
</evidence>
<comment type="subunit">
    <text evidence="10">Oligomeric complex that consists of at least the alpha, beta, beta', gamma, delta, epsilon and zeta subunits.</text>
</comment>
<evidence type="ECO:0000256" key="10">
    <source>
        <dbReference type="PIRNR" id="PIRNR005727"/>
    </source>
</evidence>
<keyword evidence="3 10" id="KW-0963">Cytoplasm</keyword>
<dbReference type="Pfam" id="PF14806">
    <property type="entry name" value="Coatomer_b_Cpla"/>
    <property type="match status" value="1"/>
</dbReference>
<keyword evidence="8 10" id="KW-0472">Membrane</keyword>
<feature type="region of interest" description="Disordered" evidence="11">
    <location>
        <begin position="489"/>
        <end position="508"/>
    </location>
</feature>
<dbReference type="InterPro" id="IPR011989">
    <property type="entry name" value="ARM-like"/>
</dbReference>
<dbReference type="GO" id="GO:0006888">
    <property type="term" value="P:endoplasmic reticulum to Golgi vesicle-mediated transport"/>
    <property type="evidence" value="ECO:0000318"/>
    <property type="project" value="GO_Central"/>
</dbReference>
<dbReference type="Pfam" id="PF07718">
    <property type="entry name" value="Coatamer_beta_C"/>
    <property type="match status" value="1"/>
</dbReference>
<name>B6K5M6_SCHJY</name>
<dbReference type="PANTHER" id="PTHR10635">
    <property type="entry name" value="COATOMER SUBUNIT BETA"/>
    <property type="match status" value="1"/>
</dbReference>
<dbReference type="eggNOG" id="KOG1058">
    <property type="taxonomic scope" value="Eukaryota"/>
</dbReference>
<evidence type="ECO:0000256" key="6">
    <source>
        <dbReference type="ARBA" id="ARBA00022927"/>
    </source>
</evidence>
<evidence type="ECO:0000313" key="16">
    <source>
        <dbReference type="JaponicusDB" id="SJAG_04002"/>
    </source>
</evidence>
<dbReference type="GO" id="GO:0006891">
    <property type="term" value="P:intra-Golgi vesicle-mediated transport"/>
    <property type="evidence" value="ECO:0000318"/>
    <property type="project" value="GO_Central"/>
</dbReference>
<dbReference type="InterPro" id="IPR029446">
    <property type="entry name" value="COPB1_appendage_platform_dom"/>
</dbReference>
<comment type="subcellular location">
    <subcellularLocation>
        <location evidence="10">Cytoplasm</location>
    </subcellularLocation>
    <subcellularLocation>
        <location evidence="1 10">Golgi apparatus membrane</location>
        <topology evidence="1 10">Peripheral membrane protein</topology>
        <orientation evidence="1 10">Cytoplasmic side</orientation>
    </subcellularLocation>
    <subcellularLocation>
        <location evidence="10">Cytoplasmic vesicle</location>
        <location evidence="10">COPI-coated vesicle membrane</location>
        <topology evidence="10">Peripheral membrane protein</topology>
        <orientation evidence="10">Cytoplasmic side</orientation>
    </subcellularLocation>
</comment>
<dbReference type="GO" id="GO:0008298">
    <property type="term" value="P:intracellular mRNA localization"/>
    <property type="evidence" value="ECO:0007669"/>
    <property type="project" value="EnsemblFungi"/>
</dbReference>
<comment type="function">
    <text evidence="10">The coatomer is a cytosolic protein complex that binds to dilysine motifs and reversibly associates with Golgi non-clathrin-coated vesicles, which further mediate biosynthetic protein transport from the ER, via the Golgi up to the trans Golgi network. Coatomer complex is required for budding from Golgi membranes, and is essential for the retrograde Golgi-to-ER transport of dilysine-tagged proteins.</text>
</comment>
<dbReference type="GO" id="GO:0000139">
    <property type="term" value="C:Golgi membrane"/>
    <property type="evidence" value="ECO:0007669"/>
    <property type="project" value="UniProtKB-SubCell"/>
</dbReference>
<dbReference type="AlphaFoldDB" id="B6K5M6"/>
<proteinExistence type="predicted"/>
<dbReference type="InterPro" id="IPR002553">
    <property type="entry name" value="Clathrin/coatomer_adapt-like_N"/>
</dbReference>
<dbReference type="Proteomes" id="UP000001744">
    <property type="component" value="Unassembled WGS sequence"/>
</dbReference>
<evidence type="ECO:0000259" key="14">
    <source>
        <dbReference type="Pfam" id="PF14806"/>
    </source>
</evidence>
<evidence type="ECO:0000256" key="9">
    <source>
        <dbReference type="ARBA" id="ARBA00023329"/>
    </source>
</evidence>
<organism evidence="15 17">
    <name type="scientific">Schizosaccharomyces japonicus (strain yFS275 / FY16936)</name>
    <name type="common">Fission yeast</name>
    <dbReference type="NCBI Taxonomy" id="402676"/>
    <lineage>
        <taxon>Eukaryota</taxon>
        <taxon>Fungi</taxon>
        <taxon>Dikarya</taxon>
        <taxon>Ascomycota</taxon>
        <taxon>Taphrinomycotina</taxon>
        <taxon>Schizosaccharomycetes</taxon>
        <taxon>Schizosaccharomycetales</taxon>
        <taxon>Schizosaccharomycetaceae</taxon>
        <taxon>Schizosaccharomyces</taxon>
    </lineage>
</organism>